<evidence type="ECO:0000256" key="1">
    <source>
        <dbReference type="SAM" id="MobiDB-lite"/>
    </source>
</evidence>
<organism evidence="2 3">
    <name type="scientific">Lupinus angustifolius</name>
    <name type="common">Narrow-leaved blue lupine</name>
    <dbReference type="NCBI Taxonomy" id="3871"/>
    <lineage>
        <taxon>Eukaryota</taxon>
        <taxon>Viridiplantae</taxon>
        <taxon>Streptophyta</taxon>
        <taxon>Embryophyta</taxon>
        <taxon>Tracheophyta</taxon>
        <taxon>Spermatophyta</taxon>
        <taxon>Magnoliopsida</taxon>
        <taxon>eudicotyledons</taxon>
        <taxon>Gunneridae</taxon>
        <taxon>Pentapetalae</taxon>
        <taxon>rosids</taxon>
        <taxon>fabids</taxon>
        <taxon>Fabales</taxon>
        <taxon>Fabaceae</taxon>
        <taxon>Papilionoideae</taxon>
        <taxon>50 kb inversion clade</taxon>
        <taxon>genistoids sensu lato</taxon>
        <taxon>core genistoids</taxon>
        <taxon>Genisteae</taxon>
        <taxon>Lupinus</taxon>
    </lineage>
</organism>
<name>A0A4P1RPD0_LUPAN</name>
<dbReference type="AlphaFoldDB" id="A0A4P1RPD0"/>
<protein>
    <submittedName>
        <fullName evidence="2">Uncharacterized protein</fullName>
    </submittedName>
</protein>
<keyword evidence="3" id="KW-1185">Reference proteome</keyword>
<dbReference type="EMBL" id="CM007363">
    <property type="protein sequence ID" value="OIW14929.1"/>
    <property type="molecule type" value="Genomic_DNA"/>
</dbReference>
<evidence type="ECO:0000313" key="3">
    <source>
        <dbReference type="Proteomes" id="UP000188354"/>
    </source>
</evidence>
<dbReference type="Gramene" id="OIW14929">
    <property type="protein sequence ID" value="OIW14929"/>
    <property type="gene ID" value="TanjilG_30648"/>
</dbReference>
<reference evidence="2 3" key="1">
    <citation type="journal article" date="2017" name="Plant Biotechnol. J.">
        <title>A comprehensive draft genome sequence for lupin (Lupinus angustifolius), an emerging health food: insights into plant-microbe interactions and legume evolution.</title>
        <authorList>
            <person name="Hane J.K."/>
            <person name="Ming Y."/>
            <person name="Kamphuis L.G."/>
            <person name="Nelson M.N."/>
            <person name="Garg G."/>
            <person name="Atkins C.A."/>
            <person name="Bayer P.E."/>
            <person name="Bravo A."/>
            <person name="Bringans S."/>
            <person name="Cannon S."/>
            <person name="Edwards D."/>
            <person name="Foley R."/>
            <person name="Gao L.L."/>
            <person name="Harrison M.J."/>
            <person name="Huang W."/>
            <person name="Hurgobin B."/>
            <person name="Li S."/>
            <person name="Liu C.W."/>
            <person name="McGrath A."/>
            <person name="Morahan G."/>
            <person name="Murray J."/>
            <person name="Weller J."/>
            <person name="Jian J."/>
            <person name="Singh K.B."/>
        </authorList>
    </citation>
    <scope>NUCLEOTIDE SEQUENCE [LARGE SCALE GENOMIC DNA]</scope>
    <source>
        <strain evidence="3">cv. Tanjil</strain>
        <tissue evidence="2">Whole plant</tissue>
    </source>
</reference>
<dbReference type="Proteomes" id="UP000188354">
    <property type="component" value="Chromosome LG03"/>
</dbReference>
<proteinExistence type="predicted"/>
<accession>A0A4P1RPD0</accession>
<feature type="compositionally biased region" description="Polar residues" evidence="1">
    <location>
        <begin position="33"/>
        <end position="59"/>
    </location>
</feature>
<gene>
    <name evidence="2" type="ORF">TanjilG_30648</name>
</gene>
<feature type="compositionally biased region" description="Polar residues" evidence="1">
    <location>
        <begin position="10"/>
        <end position="25"/>
    </location>
</feature>
<sequence length="89" mass="9854">MHRQRRNLTEHSASATYQQRTNLTEHSALATHQGRTNLTKHSASATHQAPTNLTEQGTTEDAPINVHQGKPLNQVGAPDYQLDPYTPIT</sequence>
<evidence type="ECO:0000313" key="2">
    <source>
        <dbReference type="EMBL" id="OIW14929.1"/>
    </source>
</evidence>
<feature type="region of interest" description="Disordered" evidence="1">
    <location>
        <begin position="1"/>
        <end position="89"/>
    </location>
</feature>